<reference evidence="9 10" key="1">
    <citation type="submission" date="2019-06" db="EMBL/GenBank/DDBJ databases">
        <title>A chromosomal-level reference genome of Carpinus fangiana (Coryloideae, Betulaceae).</title>
        <authorList>
            <person name="Yang X."/>
            <person name="Wang Z."/>
            <person name="Zhang L."/>
            <person name="Hao G."/>
            <person name="Liu J."/>
            <person name="Yang Y."/>
        </authorList>
    </citation>
    <scope>NUCLEOTIDE SEQUENCE [LARGE SCALE GENOMIC DNA]</scope>
    <source>
        <strain evidence="9">Cfa_2016G</strain>
        <tissue evidence="9">Leaf</tissue>
    </source>
</reference>
<evidence type="ECO:0000256" key="1">
    <source>
        <dbReference type="ARBA" id="ARBA00006955"/>
    </source>
</evidence>
<dbReference type="InterPro" id="IPR048258">
    <property type="entry name" value="Cyclins_cyclin-box"/>
</dbReference>
<dbReference type="AlphaFoldDB" id="A0A5N6RWW2"/>
<dbReference type="InterPro" id="IPR039361">
    <property type="entry name" value="Cyclin"/>
</dbReference>
<evidence type="ECO:0000313" key="9">
    <source>
        <dbReference type="EMBL" id="KAE8125851.1"/>
    </source>
</evidence>
<evidence type="ECO:0000256" key="3">
    <source>
        <dbReference type="ARBA" id="ARBA00022618"/>
    </source>
</evidence>
<accession>A0A5N6RWW2</accession>
<dbReference type="InterPro" id="IPR036915">
    <property type="entry name" value="Cyclin-like_sf"/>
</dbReference>
<dbReference type="GO" id="GO:0051301">
    <property type="term" value="P:cell division"/>
    <property type="evidence" value="ECO:0007669"/>
    <property type="project" value="UniProtKB-KW"/>
</dbReference>
<evidence type="ECO:0000256" key="2">
    <source>
        <dbReference type="ARBA" id="ARBA00011177"/>
    </source>
</evidence>
<dbReference type="InterPro" id="IPR006671">
    <property type="entry name" value="Cyclin_N"/>
</dbReference>
<dbReference type="InterPro" id="IPR046965">
    <property type="entry name" value="Cyclin_A/B-like"/>
</dbReference>
<name>A0A5N6RWW2_9ROSI</name>
<dbReference type="Pfam" id="PF00134">
    <property type="entry name" value="Cyclin_N"/>
    <property type="match status" value="1"/>
</dbReference>
<dbReference type="GO" id="GO:0044772">
    <property type="term" value="P:mitotic cell cycle phase transition"/>
    <property type="evidence" value="ECO:0007669"/>
    <property type="project" value="InterPro"/>
</dbReference>
<dbReference type="PIRSF" id="PIRSF001771">
    <property type="entry name" value="Cyclin_A_B_D_E"/>
    <property type="match status" value="1"/>
</dbReference>
<feature type="domain" description="Cyclin-like" evidence="8">
    <location>
        <begin position="62"/>
        <end position="154"/>
    </location>
</feature>
<evidence type="ECO:0000256" key="4">
    <source>
        <dbReference type="ARBA" id="ARBA00023127"/>
    </source>
</evidence>
<dbReference type="EMBL" id="CM017328">
    <property type="protein sequence ID" value="KAE8125851.1"/>
    <property type="molecule type" value="Genomic_DNA"/>
</dbReference>
<dbReference type="SMART" id="SM00385">
    <property type="entry name" value="CYCLIN"/>
    <property type="match status" value="2"/>
</dbReference>
<dbReference type="PANTHER" id="PTHR10177">
    <property type="entry name" value="CYCLINS"/>
    <property type="match status" value="1"/>
</dbReference>
<dbReference type="PROSITE" id="PS00292">
    <property type="entry name" value="CYCLINS"/>
    <property type="match status" value="1"/>
</dbReference>
<evidence type="ECO:0000256" key="7">
    <source>
        <dbReference type="RuleBase" id="RU000383"/>
    </source>
</evidence>
<dbReference type="InterPro" id="IPR004367">
    <property type="entry name" value="Cyclin_C-dom"/>
</dbReference>
<protein>
    <recommendedName>
        <fullName evidence="6">B-like cyclin</fullName>
    </recommendedName>
</protein>
<dbReference type="Gene3D" id="1.10.472.10">
    <property type="entry name" value="Cyclin-like"/>
    <property type="match status" value="2"/>
</dbReference>
<comment type="subunit">
    <text evidence="2">Interacts with the CDC2 protein kinase to form a serine/threonine kinase holoenzyme complex also known as maturation promoting factor (MPF). The cyclin subunit imparts substrate specificity to the complex.</text>
</comment>
<proteinExistence type="inferred from homology"/>
<evidence type="ECO:0000313" key="10">
    <source>
        <dbReference type="Proteomes" id="UP000327013"/>
    </source>
</evidence>
<evidence type="ECO:0000256" key="6">
    <source>
        <dbReference type="ARBA" id="ARBA00032263"/>
    </source>
</evidence>
<keyword evidence="3" id="KW-0132">Cell division</keyword>
<dbReference type="OrthoDB" id="5590282at2759"/>
<keyword evidence="4 7" id="KW-0195">Cyclin</keyword>
<evidence type="ECO:0000256" key="5">
    <source>
        <dbReference type="ARBA" id="ARBA00023306"/>
    </source>
</evidence>
<dbReference type="FunFam" id="1.10.472.10:FF:000001">
    <property type="entry name" value="G2/mitotic-specific cyclin"/>
    <property type="match status" value="1"/>
</dbReference>
<gene>
    <name evidence="9" type="ORF">FH972_020620</name>
</gene>
<dbReference type="GO" id="GO:0016538">
    <property type="term" value="F:cyclin-dependent protein serine/threonine kinase regulator activity"/>
    <property type="evidence" value="ECO:0007669"/>
    <property type="project" value="InterPro"/>
</dbReference>
<sequence>MGIANFLCPLIKRKKVHQYHTKNVVAVEEEEDDMYGLYKRIEMQSRAKKNYMNENVRVLLMDWLIQAHMDFGFEQETLFLAVNVVDRFLSSVVVSVFELKLVAMAALVIACKYEEKWLPSAIDFQDIPETYFTSLFDVSFTQEQINSMEKKILNTLEWKIMVPTIHSFLVELLGSFGVTDRNLKNMAFYFGEIAMNDYAANTIHPPSMIAASAIHAARSCILGKKPWPGVGQNSSKEDRLFQARNRFLC</sequence>
<dbReference type="Pfam" id="PF02984">
    <property type="entry name" value="Cyclin_C"/>
    <property type="match status" value="1"/>
</dbReference>
<dbReference type="SUPFAM" id="SSF47954">
    <property type="entry name" value="Cyclin-like"/>
    <property type="match status" value="2"/>
</dbReference>
<dbReference type="Proteomes" id="UP000327013">
    <property type="component" value="Chromosome 8"/>
</dbReference>
<evidence type="ECO:0000259" key="8">
    <source>
        <dbReference type="SMART" id="SM00385"/>
    </source>
</evidence>
<dbReference type="InterPro" id="IPR013763">
    <property type="entry name" value="Cyclin-like_dom"/>
</dbReference>
<comment type="similarity">
    <text evidence="1">Belongs to the cyclin family. Cyclin AB subfamily.</text>
</comment>
<keyword evidence="5" id="KW-0131">Cell cycle</keyword>
<organism evidence="9 10">
    <name type="scientific">Carpinus fangiana</name>
    <dbReference type="NCBI Taxonomy" id="176857"/>
    <lineage>
        <taxon>Eukaryota</taxon>
        <taxon>Viridiplantae</taxon>
        <taxon>Streptophyta</taxon>
        <taxon>Embryophyta</taxon>
        <taxon>Tracheophyta</taxon>
        <taxon>Spermatophyta</taxon>
        <taxon>Magnoliopsida</taxon>
        <taxon>eudicotyledons</taxon>
        <taxon>Gunneridae</taxon>
        <taxon>Pentapetalae</taxon>
        <taxon>rosids</taxon>
        <taxon>fabids</taxon>
        <taxon>Fagales</taxon>
        <taxon>Betulaceae</taxon>
        <taxon>Carpinus</taxon>
    </lineage>
</organism>
<keyword evidence="10" id="KW-1185">Reference proteome</keyword>
<feature type="domain" description="Cyclin-like" evidence="8">
    <location>
        <begin position="167"/>
        <end position="249"/>
    </location>
</feature>